<dbReference type="STRING" id="337451.A0A3S3MDM7"/>
<reference evidence="1 2" key="1">
    <citation type="journal article" date="2019" name="Nat. Plants">
        <title>Stout camphor tree genome fills gaps in understanding of flowering plant genome evolution.</title>
        <authorList>
            <person name="Chaw S.M."/>
            <person name="Liu Y.C."/>
            <person name="Wu Y.W."/>
            <person name="Wang H.Y."/>
            <person name="Lin C.I."/>
            <person name="Wu C.S."/>
            <person name="Ke H.M."/>
            <person name="Chang L.Y."/>
            <person name="Hsu C.Y."/>
            <person name="Yang H.T."/>
            <person name="Sudianto E."/>
            <person name="Hsu M.H."/>
            <person name="Wu K.P."/>
            <person name="Wang L.N."/>
            <person name="Leebens-Mack J.H."/>
            <person name="Tsai I.J."/>
        </authorList>
    </citation>
    <scope>NUCLEOTIDE SEQUENCE [LARGE SCALE GENOMIC DNA]</scope>
    <source>
        <strain evidence="2">cv. Chaw 1501</strain>
        <tissue evidence="1">Young leaves</tissue>
    </source>
</reference>
<dbReference type="EMBL" id="QPKB01000004">
    <property type="protein sequence ID" value="RWR81708.1"/>
    <property type="molecule type" value="Genomic_DNA"/>
</dbReference>
<gene>
    <name evidence="1" type="ORF">CKAN_01040200</name>
</gene>
<dbReference type="OrthoDB" id="550424at2759"/>
<comment type="caution">
    <text evidence="1">The sequence shown here is derived from an EMBL/GenBank/DDBJ whole genome shotgun (WGS) entry which is preliminary data.</text>
</comment>
<accession>A0A3S3MDM7</accession>
<keyword evidence="2" id="KW-1185">Reference proteome</keyword>
<evidence type="ECO:0000313" key="2">
    <source>
        <dbReference type="Proteomes" id="UP000283530"/>
    </source>
</evidence>
<sequence length="100" mass="11645">MQNNQTIIFPREVREVAILVSILSGIFLQWNIFLCDSVDVVLQQEEHPELKRGGVSDDFSDQVKVINEEGMPIYQWPFMRGELYIHFSVDFSLPPELYKA</sequence>
<protein>
    <submittedName>
        <fullName evidence="1">DnaJ protein</fullName>
    </submittedName>
</protein>
<dbReference type="AlphaFoldDB" id="A0A3S3MDM7"/>
<organism evidence="1 2">
    <name type="scientific">Cinnamomum micranthum f. kanehirae</name>
    <dbReference type="NCBI Taxonomy" id="337451"/>
    <lineage>
        <taxon>Eukaryota</taxon>
        <taxon>Viridiplantae</taxon>
        <taxon>Streptophyta</taxon>
        <taxon>Embryophyta</taxon>
        <taxon>Tracheophyta</taxon>
        <taxon>Spermatophyta</taxon>
        <taxon>Magnoliopsida</taxon>
        <taxon>Magnoliidae</taxon>
        <taxon>Laurales</taxon>
        <taxon>Lauraceae</taxon>
        <taxon>Cinnamomum</taxon>
    </lineage>
</organism>
<dbReference type="Proteomes" id="UP000283530">
    <property type="component" value="Unassembled WGS sequence"/>
</dbReference>
<evidence type="ECO:0000313" key="1">
    <source>
        <dbReference type="EMBL" id="RWR81708.1"/>
    </source>
</evidence>
<dbReference type="Gene3D" id="2.60.260.20">
    <property type="entry name" value="Urease metallochaperone UreE, N-terminal domain"/>
    <property type="match status" value="1"/>
</dbReference>
<proteinExistence type="predicted"/>
<name>A0A3S3MDM7_9MAGN</name>